<dbReference type="InParanoid" id="A0A0C3GZI2"/>
<reference evidence="3" key="2">
    <citation type="submission" date="2015-01" db="EMBL/GenBank/DDBJ databases">
        <title>Evolutionary Origins and Diversification of the Mycorrhizal Mutualists.</title>
        <authorList>
            <consortium name="DOE Joint Genome Institute"/>
            <consortium name="Mycorrhizal Genomics Consortium"/>
            <person name="Kohler A."/>
            <person name="Kuo A."/>
            <person name="Nagy L.G."/>
            <person name="Floudas D."/>
            <person name="Copeland A."/>
            <person name="Barry K.W."/>
            <person name="Cichocki N."/>
            <person name="Veneault-Fourrey C."/>
            <person name="LaButti K."/>
            <person name="Lindquist E.A."/>
            <person name="Lipzen A."/>
            <person name="Lundell T."/>
            <person name="Morin E."/>
            <person name="Murat C."/>
            <person name="Riley R."/>
            <person name="Ohm R."/>
            <person name="Sun H."/>
            <person name="Tunlid A."/>
            <person name="Henrissat B."/>
            <person name="Grigoriev I.V."/>
            <person name="Hibbett D.S."/>
            <person name="Martin F."/>
        </authorList>
    </citation>
    <scope>NUCLEOTIDE SEQUENCE [LARGE SCALE GENOMIC DNA]</scope>
    <source>
        <strain evidence="3">Zn</strain>
    </source>
</reference>
<gene>
    <name evidence="2" type="ORF">OIDMADRAFT_133318</name>
</gene>
<protein>
    <submittedName>
        <fullName evidence="2">Uncharacterized protein</fullName>
    </submittedName>
</protein>
<name>A0A0C3GZI2_OIDMZ</name>
<keyword evidence="1" id="KW-1133">Transmembrane helix</keyword>
<accession>A0A0C3GZI2</accession>
<dbReference type="EMBL" id="KN832886">
    <property type="protein sequence ID" value="KIM95631.1"/>
    <property type="molecule type" value="Genomic_DNA"/>
</dbReference>
<proteinExistence type="predicted"/>
<sequence length="107" mass="11838">FDIARQRLPHSVIEDSVRKPCRTMPSGRTSPDEGRWLLLAVIPAVIFFVFVLSGMTLATVGLTWMYNDLEGACENYILRNIINAFGFVSYSSGATIVAAGYGQYDLN</sequence>
<evidence type="ECO:0000313" key="2">
    <source>
        <dbReference type="EMBL" id="KIM95631.1"/>
    </source>
</evidence>
<keyword evidence="1" id="KW-0812">Transmembrane</keyword>
<evidence type="ECO:0000256" key="1">
    <source>
        <dbReference type="SAM" id="Phobius"/>
    </source>
</evidence>
<dbReference type="STRING" id="913774.A0A0C3GZI2"/>
<dbReference type="HOGENOM" id="CLU_2216184_0_0_1"/>
<organism evidence="2 3">
    <name type="scientific">Oidiodendron maius (strain Zn)</name>
    <dbReference type="NCBI Taxonomy" id="913774"/>
    <lineage>
        <taxon>Eukaryota</taxon>
        <taxon>Fungi</taxon>
        <taxon>Dikarya</taxon>
        <taxon>Ascomycota</taxon>
        <taxon>Pezizomycotina</taxon>
        <taxon>Leotiomycetes</taxon>
        <taxon>Leotiomycetes incertae sedis</taxon>
        <taxon>Myxotrichaceae</taxon>
        <taxon>Oidiodendron</taxon>
    </lineage>
</organism>
<evidence type="ECO:0000313" key="3">
    <source>
        <dbReference type="Proteomes" id="UP000054321"/>
    </source>
</evidence>
<feature type="non-terminal residue" evidence="2">
    <location>
        <position position="1"/>
    </location>
</feature>
<reference evidence="2 3" key="1">
    <citation type="submission" date="2014-04" db="EMBL/GenBank/DDBJ databases">
        <authorList>
            <consortium name="DOE Joint Genome Institute"/>
            <person name="Kuo A."/>
            <person name="Martino E."/>
            <person name="Perotto S."/>
            <person name="Kohler A."/>
            <person name="Nagy L.G."/>
            <person name="Floudas D."/>
            <person name="Copeland A."/>
            <person name="Barry K.W."/>
            <person name="Cichocki N."/>
            <person name="Veneault-Fourrey C."/>
            <person name="LaButti K."/>
            <person name="Lindquist E.A."/>
            <person name="Lipzen A."/>
            <person name="Lundell T."/>
            <person name="Morin E."/>
            <person name="Murat C."/>
            <person name="Sun H."/>
            <person name="Tunlid A."/>
            <person name="Henrissat B."/>
            <person name="Grigoriev I.V."/>
            <person name="Hibbett D.S."/>
            <person name="Martin F."/>
            <person name="Nordberg H.P."/>
            <person name="Cantor M.N."/>
            <person name="Hua S.X."/>
        </authorList>
    </citation>
    <scope>NUCLEOTIDE SEQUENCE [LARGE SCALE GENOMIC DNA]</scope>
    <source>
        <strain evidence="2 3">Zn</strain>
    </source>
</reference>
<keyword evidence="3" id="KW-1185">Reference proteome</keyword>
<dbReference type="Proteomes" id="UP000054321">
    <property type="component" value="Unassembled WGS sequence"/>
</dbReference>
<dbReference type="AlphaFoldDB" id="A0A0C3GZI2"/>
<keyword evidence="1" id="KW-0472">Membrane</keyword>
<dbReference type="OrthoDB" id="434972at2759"/>
<feature type="transmembrane region" description="Helical" evidence="1">
    <location>
        <begin position="36"/>
        <end position="64"/>
    </location>
</feature>
<feature type="transmembrane region" description="Helical" evidence="1">
    <location>
        <begin position="76"/>
        <end position="101"/>
    </location>
</feature>